<dbReference type="InterPro" id="IPR046335">
    <property type="entry name" value="LacI/GalR-like_sensor"/>
</dbReference>
<keyword evidence="6" id="KW-1185">Reference proteome</keyword>
<dbReference type="PROSITE" id="PS50932">
    <property type="entry name" value="HTH_LACI_2"/>
    <property type="match status" value="1"/>
</dbReference>
<dbReference type="STRING" id="690879.TSACC_2699"/>
<dbReference type="EMBL" id="BDCO01000002">
    <property type="protein sequence ID" value="GAT32301.1"/>
    <property type="molecule type" value="Genomic_DNA"/>
</dbReference>
<organism evidence="5 6">
    <name type="scientific">Terrimicrobium sacchariphilum</name>
    <dbReference type="NCBI Taxonomy" id="690879"/>
    <lineage>
        <taxon>Bacteria</taxon>
        <taxon>Pseudomonadati</taxon>
        <taxon>Verrucomicrobiota</taxon>
        <taxon>Terrimicrobiia</taxon>
        <taxon>Terrimicrobiales</taxon>
        <taxon>Terrimicrobiaceae</taxon>
        <taxon>Terrimicrobium</taxon>
    </lineage>
</organism>
<dbReference type="CDD" id="cd06267">
    <property type="entry name" value="PBP1_LacI_sugar_binding-like"/>
    <property type="match status" value="1"/>
</dbReference>
<dbReference type="InterPro" id="IPR028082">
    <property type="entry name" value="Peripla_BP_I"/>
</dbReference>
<dbReference type="CDD" id="cd01392">
    <property type="entry name" value="HTH_LacI"/>
    <property type="match status" value="1"/>
</dbReference>
<dbReference type="InterPro" id="IPR010982">
    <property type="entry name" value="Lambda_DNA-bd_dom_sf"/>
</dbReference>
<accession>A0A146G3T8</accession>
<dbReference type="PANTHER" id="PTHR30146:SF109">
    <property type="entry name" value="HTH-TYPE TRANSCRIPTIONAL REGULATOR GALS"/>
    <property type="match status" value="1"/>
</dbReference>
<name>A0A146G3T8_TERSA</name>
<dbReference type="SMART" id="SM00354">
    <property type="entry name" value="HTH_LACI"/>
    <property type="match status" value="1"/>
</dbReference>
<evidence type="ECO:0000313" key="5">
    <source>
        <dbReference type="EMBL" id="GAT32301.1"/>
    </source>
</evidence>
<dbReference type="GO" id="GO:0000976">
    <property type="term" value="F:transcription cis-regulatory region binding"/>
    <property type="evidence" value="ECO:0007669"/>
    <property type="project" value="TreeGrafter"/>
</dbReference>
<dbReference type="GO" id="GO:0003700">
    <property type="term" value="F:DNA-binding transcription factor activity"/>
    <property type="evidence" value="ECO:0007669"/>
    <property type="project" value="TreeGrafter"/>
</dbReference>
<dbReference type="RefSeq" id="WP_169809529.1">
    <property type="nucleotide sequence ID" value="NZ_BDCO01000002.1"/>
</dbReference>
<dbReference type="Pfam" id="PF00356">
    <property type="entry name" value="LacI"/>
    <property type="match status" value="1"/>
</dbReference>
<protein>
    <submittedName>
        <fullName evidence="5">LacI family transcriptional regulator</fullName>
    </submittedName>
</protein>
<feature type="domain" description="HTH lacI-type" evidence="4">
    <location>
        <begin position="21"/>
        <end position="71"/>
    </location>
</feature>
<dbReference type="Gene3D" id="3.40.50.2300">
    <property type="match status" value="2"/>
</dbReference>
<gene>
    <name evidence="5" type="ORF">TSACC_2699</name>
</gene>
<evidence type="ECO:0000313" key="6">
    <source>
        <dbReference type="Proteomes" id="UP000076023"/>
    </source>
</evidence>
<dbReference type="SUPFAM" id="SSF47413">
    <property type="entry name" value="lambda repressor-like DNA-binding domains"/>
    <property type="match status" value="1"/>
</dbReference>
<evidence type="ECO:0000256" key="2">
    <source>
        <dbReference type="ARBA" id="ARBA00023125"/>
    </source>
</evidence>
<dbReference type="InParanoid" id="A0A146G3T8"/>
<sequence>MSKKSAKPKTDENRKVRSTLDLAKYLGLSEWTVSRAINGHPEVKQATRERVLAAMQELGFQPNPLARGLNGKSTGLIGICFGHPRSPLVVDKIASLDEFLHEKSYRGVLAISTQNPEAEKTILSDFRRMRVDGVILIQSYSQRDEIDRWLGGLPAVHVDPVEPEIGPSVYFDRKQAMHLLVDHLYTLGHRTFGALGFSASNPWRWNGLVSALEDHGLDPAKCLRSFELPAPGLESYADGIQLAEIVLSSKKPPTALMAVNDLVGIGAARHLVDCKFQIPGDFSLTGFDDLDVGQYVVPSITSINQSPRVSMRRAVEILLKTIAAPATKEIVTIDPILRIRKSTGRPGHR</sequence>
<dbReference type="InterPro" id="IPR000843">
    <property type="entry name" value="HTH_LacI"/>
</dbReference>
<evidence type="ECO:0000256" key="1">
    <source>
        <dbReference type="ARBA" id="ARBA00023015"/>
    </source>
</evidence>
<reference evidence="6" key="1">
    <citation type="journal article" date="2017" name="Genome Announc.">
        <title>Draft Genome Sequence of Terrimicrobium sacchariphilum NM-5T, a Facultative Anaerobic Soil Bacterium of the Class Spartobacteria.</title>
        <authorList>
            <person name="Qiu Y.L."/>
            <person name="Tourlousse D.M."/>
            <person name="Matsuura N."/>
            <person name="Ohashi A."/>
            <person name="Sekiguchi Y."/>
        </authorList>
    </citation>
    <scope>NUCLEOTIDE SEQUENCE [LARGE SCALE GENOMIC DNA]</scope>
    <source>
        <strain evidence="6">NM-5</strain>
    </source>
</reference>
<dbReference type="SUPFAM" id="SSF53822">
    <property type="entry name" value="Periplasmic binding protein-like I"/>
    <property type="match status" value="1"/>
</dbReference>
<dbReference type="AlphaFoldDB" id="A0A146G3T8"/>
<evidence type="ECO:0000259" key="4">
    <source>
        <dbReference type="PROSITE" id="PS50932"/>
    </source>
</evidence>
<keyword evidence="1" id="KW-0805">Transcription regulation</keyword>
<dbReference type="Pfam" id="PF13377">
    <property type="entry name" value="Peripla_BP_3"/>
    <property type="match status" value="1"/>
</dbReference>
<dbReference type="Gene3D" id="1.10.260.40">
    <property type="entry name" value="lambda repressor-like DNA-binding domains"/>
    <property type="match status" value="1"/>
</dbReference>
<keyword evidence="3" id="KW-0804">Transcription</keyword>
<proteinExistence type="predicted"/>
<dbReference type="Proteomes" id="UP000076023">
    <property type="component" value="Unassembled WGS sequence"/>
</dbReference>
<keyword evidence="2" id="KW-0238">DNA-binding</keyword>
<dbReference type="PANTHER" id="PTHR30146">
    <property type="entry name" value="LACI-RELATED TRANSCRIPTIONAL REPRESSOR"/>
    <property type="match status" value="1"/>
</dbReference>
<evidence type="ECO:0000256" key="3">
    <source>
        <dbReference type="ARBA" id="ARBA00023163"/>
    </source>
</evidence>
<comment type="caution">
    <text evidence="5">The sequence shown here is derived from an EMBL/GenBank/DDBJ whole genome shotgun (WGS) entry which is preliminary data.</text>
</comment>